<dbReference type="InterPro" id="IPR001202">
    <property type="entry name" value="WW_dom"/>
</dbReference>
<evidence type="ECO:0000313" key="6">
    <source>
        <dbReference type="EMBL" id="CAL1134664.1"/>
    </source>
</evidence>
<dbReference type="PANTHER" id="PTHR47933">
    <property type="entry name" value="PENTATRICOPEPTIDE REPEAT-CONTAINING PROTEIN 1, MITOCHONDRIAL"/>
    <property type="match status" value="1"/>
</dbReference>
<dbReference type="PROSITE" id="PS50020">
    <property type="entry name" value="WW_DOMAIN_2"/>
    <property type="match status" value="1"/>
</dbReference>
<dbReference type="Gene3D" id="2.20.70.10">
    <property type="match status" value="1"/>
</dbReference>
<dbReference type="InterPro" id="IPR011990">
    <property type="entry name" value="TPR-like_helical_dom_sf"/>
</dbReference>
<evidence type="ECO:0000256" key="1">
    <source>
        <dbReference type="ARBA" id="ARBA00022737"/>
    </source>
</evidence>
<reference evidence="5" key="1">
    <citation type="submission" date="2022-10" db="EMBL/GenBank/DDBJ databases">
        <authorList>
            <person name="Chen Y."/>
            <person name="Dougan E. K."/>
            <person name="Chan C."/>
            <person name="Rhodes N."/>
            <person name="Thang M."/>
        </authorList>
    </citation>
    <scope>NUCLEOTIDE SEQUENCE</scope>
</reference>
<dbReference type="NCBIfam" id="TIGR00756">
    <property type="entry name" value="PPR"/>
    <property type="match status" value="1"/>
</dbReference>
<dbReference type="AlphaFoldDB" id="A0A9P1FL54"/>
<evidence type="ECO:0000256" key="2">
    <source>
        <dbReference type="PROSITE-ProRule" id="PRU00708"/>
    </source>
</evidence>
<dbReference type="InterPro" id="IPR002885">
    <property type="entry name" value="PPR_rpt"/>
</dbReference>
<feature type="compositionally biased region" description="Polar residues" evidence="3">
    <location>
        <begin position="389"/>
        <end position="400"/>
    </location>
</feature>
<gene>
    <name evidence="5" type="ORF">C1SCF055_LOCUS9093</name>
</gene>
<proteinExistence type="predicted"/>
<dbReference type="InterPro" id="IPR051240">
    <property type="entry name" value="Mito_RNA-Proc/Resp"/>
</dbReference>
<dbReference type="GO" id="GO:0003729">
    <property type="term" value="F:mRNA binding"/>
    <property type="evidence" value="ECO:0007669"/>
    <property type="project" value="TreeGrafter"/>
</dbReference>
<evidence type="ECO:0000313" key="5">
    <source>
        <dbReference type="EMBL" id="CAI3981289.1"/>
    </source>
</evidence>
<evidence type="ECO:0000313" key="8">
    <source>
        <dbReference type="Proteomes" id="UP001152797"/>
    </source>
</evidence>
<organism evidence="5">
    <name type="scientific">Cladocopium goreaui</name>
    <dbReference type="NCBI Taxonomy" id="2562237"/>
    <lineage>
        <taxon>Eukaryota</taxon>
        <taxon>Sar</taxon>
        <taxon>Alveolata</taxon>
        <taxon>Dinophyceae</taxon>
        <taxon>Suessiales</taxon>
        <taxon>Symbiodiniaceae</taxon>
        <taxon>Cladocopium</taxon>
    </lineage>
</organism>
<dbReference type="PROSITE" id="PS51375">
    <property type="entry name" value="PPR"/>
    <property type="match status" value="1"/>
</dbReference>
<sequence>MALRLLGLGRGLRGLCGLGTRWIHQSSLRAFEFVPEAVEDLLYRKGEKGGHGVGRFRRELEEVPQEQRRLMSVLREHTEALNWQGALELWNTEIPKDAGEEWHVVSRAVLNCLCKAMRYDEAKEIFHSMAKRDTVSYNQMLLMLARLRRFMEFDQLLSRMDKEGVARSSVTYCNIMTKCKENRDWQEAVRTLEELKAGLSSDEATNWSFVYLAAMSACAKGRQPDQVEKMMRELQEMDPGAVLPNHWNSWIVSCAPDGERANRVMQEMRDAGFTPSPVDFRSLMVCHRNFEEQRRIYETMRKEHPTAKLPEAWAVLLRNAVLNEEPQAVDWLRQEMQDNGIPMDSDRAQQVPPLRRALRMLEDWQQTERLGTVAPKAAPAPPGAALPSGWQSTTDPNTGQPYYWRTEDPAGTVTWQRPS</sequence>
<dbReference type="Gene3D" id="1.25.40.10">
    <property type="entry name" value="Tetratricopeptide repeat domain"/>
    <property type="match status" value="2"/>
</dbReference>
<dbReference type="Pfam" id="PF01535">
    <property type="entry name" value="PPR"/>
    <property type="match status" value="3"/>
</dbReference>
<dbReference type="EMBL" id="CAMXCT020000622">
    <property type="protein sequence ID" value="CAL1134664.1"/>
    <property type="molecule type" value="Genomic_DNA"/>
</dbReference>
<accession>A0A9P1FL54</accession>
<evidence type="ECO:0000256" key="3">
    <source>
        <dbReference type="SAM" id="MobiDB-lite"/>
    </source>
</evidence>
<feature type="repeat" description="PPR" evidence="2">
    <location>
        <begin position="133"/>
        <end position="167"/>
    </location>
</feature>
<dbReference type="EMBL" id="CAMXCT030000622">
    <property type="protein sequence ID" value="CAL4768601.1"/>
    <property type="molecule type" value="Genomic_DNA"/>
</dbReference>
<reference evidence="6" key="2">
    <citation type="submission" date="2024-04" db="EMBL/GenBank/DDBJ databases">
        <authorList>
            <person name="Chen Y."/>
            <person name="Shah S."/>
            <person name="Dougan E. K."/>
            <person name="Thang M."/>
            <person name="Chan C."/>
        </authorList>
    </citation>
    <scope>NUCLEOTIDE SEQUENCE [LARGE SCALE GENOMIC DNA]</scope>
</reference>
<keyword evidence="1" id="KW-0677">Repeat</keyword>
<dbReference type="OrthoDB" id="1890565at2759"/>
<dbReference type="EMBL" id="CAMXCT010000622">
    <property type="protein sequence ID" value="CAI3981289.1"/>
    <property type="molecule type" value="Genomic_DNA"/>
</dbReference>
<keyword evidence="8" id="KW-1185">Reference proteome</keyword>
<name>A0A9P1FL54_9DINO</name>
<comment type="caution">
    <text evidence="5">The sequence shown here is derived from an EMBL/GenBank/DDBJ whole genome shotgun (WGS) entry which is preliminary data.</text>
</comment>
<dbReference type="Proteomes" id="UP001152797">
    <property type="component" value="Unassembled WGS sequence"/>
</dbReference>
<dbReference type="PANTHER" id="PTHR47933:SF11">
    <property type="entry name" value="PENTATRICOPEPTIDE REPEAT-CONTAINING PROTEIN 2"/>
    <property type="match status" value="1"/>
</dbReference>
<feature type="domain" description="WW" evidence="4">
    <location>
        <begin position="384"/>
        <end position="419"/>
    </location>
</feature>
<evidence type="ECO:0000259" key="4">
    <source>
        <dbReference type="PROSITE" id="PS50020"/>
    </source>
</evidence>
<protein>
    <submittedName>
        <fullName evidence="7">Pentatricopeptide repeat-containing protein At5g39710 (Protein EMBRYO DEFECTIVE 2745)</fullName>
    </submittedName>
</protein>
<feature type="region of interest" description="Disordered" evidence="3">
    <location>
        <begin position="372"/>
        <end position="419"/>
    </location>
</feature>
<evidence type="ECO:0000313" key="7">
    <source>
        <dbReference type="EMBL" id="CAL4768601.1"/>
    </source>
</evidence>